<dbReference type="SUPFAM" id="SSF50386">
    <property type="entry name" value="STI-like"/>
    <property type="match status" value="1"/>
</dbReference>
<evidence type="ECO:0000313" key="6">
    <source>
        <dbReference type="EMBL" id="KAF7813418.1"/>
    </source>
</evidence>
<protein>
    <submittedName>
        <fullName evidence="6">Kunitz trypsin inhibitor</fullName>
    </submittedName>
</protein>
<reference evidence="6" key="1">
    <citation type="submission" date="2020-09" db="EMBL/GenBank/DDBJ databases">
        <title>Genome-Enabled Discovery of Anthraquinone Biosynthesis in Senna tora.</title>
        <authorList>
            <person name="Kang S.-H."/>
            <person name="Pandey R.P."/>
            <person name="Lee C.-M."/>
            <person name="Sim J.-S."/>
            <person name="Jeong J.-T."/>
            <person name="Choi B.-S."/>
            <person name="Jung M."/>
            <person name="Ginzburg D."/>
            <person name="Zhao K."/>
            <person name="Won S.Y."/>
            <person name="Oh T.-J."/>
            <person name="Yu Y."/>
            <person name="Kim N.-H."/>
            <person name="Lee O.R."/>
            <person name="Lee T.-H."/>
            <person name="Bashyal P."/>
            <person name="Kim T.-S."/>
            <person name="Lee W.-H."/>
            <person name="Kawkins C."/>
            <person name="Kim C.-K."/>
            <person name="Kim J.S."/>
            <person name="Ahn B.O."/>
            <person name="Rhee S.Y."/>
            <person name="Sohng J.K."/>
        </authorList>
    </citation>
    <scope>NUCLEOTIDE SEQUENCE</scope>
    <source>
        <tissue evidence="6">Leaf</tissue>
    </source>
</reference>
<comment type="similarity">
    <text evidence="1">Belongs to the protease inhibitor I3 (leguminous Kunitz-type inhibitor) family.</text>
</comment>
<organism evidence="6 7">
    <name type="scientific">Senna tora</name>
    <dbReference type="NCBI Taxonomy" id="362788"/>
    <lineage>
        <taxon>Eukaryota</taxon>
        <taxon>Viridiplantae</taxon>
        <taxon>Streptophyta</taxon>
        <taxon>Embryophyta</taxon>
        <taxon>Tracheophyta</taxon>
        <taxon>Spermatophyta</taxon>
        <taxon>Magnoliopsida</taxon>
        <taxon>eudicotyledons</taxon>
        <taxon>Gunneridae</taxon>
        <taxon>Pentapetalae</taxon>
        <taxon>rosids</taxon>
        <taxon>fabids</taxon>
        <taxon>Fabales</taxon>
        <taxon>Fabaceae</taxon>
        <taxon>Caesalpinioideae</taxon>
        <taxon>Cassia clade</taxon>
        <taxon>Senna</taxon>
    </lineage>
</organism>
<keyword evidence="7" id="KW-1185">Reference proteome</keyword>
<sequence length="528" mass="57697">MSFAAASDDVVAVYDVDGNPVTDQYCSYFLVPTDKSQEDWMQGIFMTTLAGGGDSDDNPNPAVVQSAGATLSYGFPVIFKYVFTNFASDKKQVTTNTPLLVQVLYSYPWYVQSQEIEKDKKLVNFVMVSLENNKFQTFVLKNVTNDRNSSNEQYTYTLALDINGDHDDELKIVNHNGLRRLAGGGEGEALRFRLFKFRCEERNPSIVTPNQLIKKMQQLNKSEQPQRVNGLTAAQKLELDFLFTAVDGVGSATADPVLDTDGEPLKNGGTYAVVPKGLTLVGVHLCTLDVVEAPSFIDPPVNFPLKLESSAFIPHITTSLPLNISFAQLAPPPCTKSNAWLVVESFPVGWPVKIGTRENHPEGSIVNGVFSIHKHHDDVVVAGGEVEKERYYKFVFCANIGNQYRCGNVGVYTDSSDPIEVRRLAVTKHKPLLTLQFKKPSSFTDHVPALGNPSTTVHFGAAQSSTGAAPSSSNHKLNGRPSVIRGTKLGPSILTWSPWESSLGSWTTETGQVSSPVWASPSPPPLPL</sequence>
<dbReference type="GO" id="GO:0004867">
    <property type="term" value="F:serine-type endopeptidase inhibitor activity"/>
    <property type="evidence" value="ECO:0007669"/>
    <property type="project" value="UniProtKB-KW"/>
</dbReference>
<dbReference type="SMART" id="SM00452">
    <property type="entry name" value="STI"/>
    <property type="match status" value="1"/>
</dbReference>
<name>A0A834T1B3_9FABA</name>
<dbReference type="EMBL" id="JAAIUW010000010">
    <property type="protein sequence ID" value="KAF7813418.1"/>
    <property type="molecule type" value="Genomic_DNA"/>
</dbReference>
<evidence type="ECO:0000256" key="5">
    <source>
        <dbReference type="SAM" id="MobiDB-lite"/>
    </source>
</evidence>
<feature type="region of interest" description="Disordered" evidence="5">
    <location>
        <begin position="462"/>
        <end position="482"/>
    </location>
</feature>
<dbReference type="PROSITE" id="PS00283">
    <property type="entry name" value="SOYBEAN_KUNITZ"/>
    <property type="match status" value="1"/>
</dbReference>
<feature type="compositionally biased region" description="Polar residues" evidence="5">
    <location>
        <begin position="462"/>
        <end position="476"/>
    </location>
</feature>
<keyword evidence="3" id="KW-0722">Serine protease inhibitor</keyword>
<evidence type="ECO:0000313" key="7">
    <source>
        <dbReference type="Proteomes" id="UP000634136"/>
    </source>
</evidence>
<feature type="region of interest" description="Disordered" evidence="5">
    <location>
        <begin position="505"/>
        <end position="528"/>
    </location>
</feature>
<dbReference type="InterPro" id="IPR011065">
    <property type="entry name" value="Kunitz_inhibitor_STI-like_sf"/>
</dbReference>
<dbReference type="Pfam" id="PF00197">
    <property type="entry name" value="Kunitz_legume"/>
    <property type="match status" value="1"/>
</dbReference>
<dbReference type="Proteomes" id="UP000634136">
    <property type="component" value="Unassembled WGS sequence"/>
</dbReference>
<keyword evidence="4" id="KW-1015">Disulfide bond</keyword>
<proteinExistence type="inferred from homology"/>
<dbReference type="OrthoDB" id="1410209at2759"/>
<comment type="caution">
    <text evidence="6">The sequence shown here is derived from an EMBL/GenBank/DDBJ whole genome shotgun (WGS) entry which is preliminary data.</text>
</comment>
<gene>
    <name evidence="6" type="ORF">G2W53_034394</name>
</gene>
<evidence type="ECO:0000256" key="1">
    <source>
        <dbReference type="ARBA" id="ARBA00005440"/>
    </source>
</evidence>
<keyword evidence="2" id="KW-0646">Protease inhibitor</keyword>
<evidence type="ECO:0000256" key="4">
    <source>
        <dbReference type="ARBA" id="ARBA00023157"/>
    </source>
</evidence>
<dbReference type="Gene3D" id="2.80.10.50">
    <property type="match status" value="2"/>
</dbReference>
<evidence type="ECO:0000256" key="2">
    <source>
        <dbReference type="ARBA" id="ARBA00022690"/>
    </source>
</evidence>
<dbReference type="InterPro" id="IPR002160">
    <property type="entry name" value="Prot_inh_Kunz-lg"/>
</dbReference>
<evidence type="ECO:0000256" key="3">
    <source>
        <dbReference type="ARBA" id="ARBA00022900"/>
    </source>
</evidence>
<dbReference type="PANTHER" id="PTHR33107">
    <property type="entry name" value="KUNITZ TRYPSIN INHIBITOR 2"/>
    <property type="match status" value="1"/>
</dbReference>
<accession>A0A834T1B3</accession>
<dbReference type="AlphaFoldDB" id="A0A834T1B3"/>
<dbReference type="PANTHER" id="PTHR33107:SF81">
    <property type="entry name" value="TRYPSIN INHIBITOR A"/>
    <property type="match status" value="1"/>
</dbReference>